<sequence length="424" mass="47349">MKIIWRLANRGHMISSADQDRIFLKAVRQTSRITHLDLSSESLDVVNLFSTAFSKMNTTAPLLRTIRIHSLPGIEGSFLTGLPDAFLAGNAPRLTKLILSGCSISWRSPLLKNLTCLTVRYPPVKSKPTVQTVFGALQNLPSLVTLELRHCVAPASPFRLPSHTYLILNRLRRMVLSVESLPCLSLLRSMTFPSTTAIHLVCYHPPQNFPVRQFFAHVSYLLTTATMGSDHPRVIRGLALTEEYGLSILARNTNNSDLRPVVTDLSEDLLDCELPHLQLDVRVEHLSRNDTIRSLLGLGSLSHLENLRIGCVSPLPPKSLSQALEKCRILKSVYLQGHVSRNSLELILRRTSLYPALERLTFDNVNFQIDSQSTLLRTLVEGLKHRAQDGRSLKKVVLAECAGLEAVNLEEIREVFCGEVVYLA</sequence>
<name>A0ABR3FT79_9AGAR</name>
<evidence type="ECO:0000313" key="2">
    <source>
        <dbReference type="Proteomes" id="UP001465976"/>
    </source>
</evidence>
<dbReference type="Proteomes" id="UP001465976">
    <property type="component" value="Unassembled WGS sequence"/>
</dbReference>
<dbReference type="InterPro" id="IPR032675">
    <property type="entry name" value="LRR_dom_sf"/>
</dbReference>
<evidence type="ECO:0008006" key="3">
    <source>
        <dbReference type="Google" id="ProtNLM"/>
    </source>
</evidence>
<organism evidence="1 2">
    <name type="scientific">Marasmius crinis-equi</name>
    <dbReference type="NCBI Taxonomy" id="585013"/>
    <lineage>
        <taxon>Eukaryota</taxon>
        <taxon>Fungi</taxon>
        <taxon>Dikarya</taxon>
        <taxon>Basidiomycota</taxon>
        <taxon>Agaricomycotina</taxon>
        <taxon>Agaricomycetes</taxon>
        <taxon>Agaricomycetidae</taxon>
        <taxon>Agaricales</taxon>
        <taxon>Marasmiineae</taxon>
        <taxon>Marasmiaceae</taxon>
        <taxon>Marasmius</taxon>
    </lineage>
</organism>
<reference evidence="1 2" key="1">
    <citation type="submission" date="2024-02" db="EMBL/GenBank/DDBJ databases">
        <title>A draft genome for the cacao thread blight pathogen Marasmius crinis-equi.</title>
        <authorList>
            <person name="Cohen S.P."/>
            <person name="Baruah I.K."/>
            <person name="Amoako-Attah I."/>
            <person name="Bukari Y."/>
            <person name="Meinhardt L.W."/>
            <person name="Bailey B.A."/>
        </authorList>
    </citation>
    <scope>NUCLEOTIDE SEQUENCE [LARGE SCALE GENOMIC DNA]</scope>
    <source>
        <strain evidence="1 2">GH-76</strain>
    </source>
</reference>
<dbReference type="Gene3D" id="3.80.10.10">
    <property type="entry name" value="Ribonuclease Inhibitor"/>
    <property type="match status" value="1"/>
</dbReference>
<protein>
    <recommendedName>
        <fullName evidence="3">RNI-like protein</fullName>
    </recommendedName>
</protein>
<dbReference type="SUPFAM" id="SSF52047">
    <property type="entry name" value="RNI-like"/>
    <property type="match status" value="1"/>
</dbReference>
<accession>A0ABR3FT79</accession>
<evidence type="ECO:0000313" key="1">
    <source>
        <dbReference type="EMBL" id="KAL0578672.1"/>
    </source>
</evidence>
<keyword evidence="2" id="KW-1185">Reference proteome</keyword>
<proteinExistence type="predicted"/>
<dbReference type="EMBL" id="JBAHYK010000089">
    <property type="protein sequence ID" value="KAL0578672.1"/>
    <property type="molecule type" value="Genomic_DNA"/>
</dbReference>
<comment type="caution">
    <text evidence="1">The sequence shown here is derived from an EMBL/GenBank/DDBJ whole genome shotgun (WGS) entry which is preliminary data.</text>
</comment>
<gene>
    <name evidence="1" type="ORF">V5O48_003338</name>
</gene>